<name>A0ABX0GRM2_9ACTN</name>
<accession>A0ABX0GRM2</accession>
<feature type="compositionally biased region" description="Gly residues" evidence="1">
    <location>
        <begin position="319"/>
        <end position="330"/>
    </location>
</feature>
<feature type="region of interest" description="Disordered" evidence="1">
    <location>
        <begin position="290"/>
        <end position="338"/>
    </location>
</feature>
<keyword evidence="4" id="KW-1185">Reference proteome</keyword>
<feature type="region of interest" description="Disordered" evidence="1">
    <location>
        <begin position="40"/>
        <end position="73"/>
    </location>
</feature>
<proteinExistence type="predicted"/>
<evidence type="ECO:0000313" key="4">
    <source>
        <dbReference type="Proteomes" id="UP000800981"/>
    </source>
</evidence>
<gene>
    <name evidence="3" type="ORF">G9H71_01170</name>
</gene>
<feature type="compositionally biased region" description="Gly residues" evidence="1">
    <location>
        <begin position="294"/>
        <end position="310"/>
    </location>
</feature>
<dbReference type="EMBL" id="JAANNP010000001">
    <property type="protein sequence ID" value="NHC12392.1"/>
    <property type="molecule type" value="Genomic_DNA"/>
</dbReference>
<dbReference type="RefSeq" id="WP_166276605.1">
    <property type="nucleotide sequence ID" value="NZ_JAANNP010000001.1"/>
</dbReference>
<organism evidence="3 4">
    <name type="scientific">Motilibacter deserti</name>
    <dbReference type="NCBI Taxonomy" id="2714956"/>
    <lineage>
        <taxon>Bacteria</taxon>
        <taxon>Bacillati</taxon>
        <taxon>Actinomycetota</taxon>
        <taxon>Actinomycetes</taxon>
        <taxon>Motilibacterales</taxon>
        <taxon>Motilibacteraceae</taxon>
        <taxon>Motilibacter</taxon>
    </lineage>
</organism>
<evidence type="ECO:0000256" key="1">
    <source>
        <dbReference type="SAM" id="MobiDB-lite"/>
    </source>
</evidence>
<comment type="caution">
    <text evidence="3">The sequence shown here is derived from an EMBL/GenBank/DDBJ whole genome shotgun (WGS) entry which is preliminary data.</text>
</comment>
<feature type="chain" id="PRO_5046482085" evidence="2">
    <location>
        <begin position="33"/>
        <end position="499"/>
    </location>
</feature>
<feature type="signal peptide" evidence="2">
    <location>
        <begin position="1"/>
        <end position="32"/>
    </location>
</feature>
<evidence type="ECO:0000313" key="3">
    <source>
        <dbReference type="EMBL" id="NHC12392.1"/>
    </source>
</evidence>
<protein>
    <submittedName>
        <fullName evidence="3">Uncharacterized protein</fullName>
    </submittedName>
</protein>
<feature type="compositionally biased region" description="Low complexity" evidence="1">
    <location>
        <begin position="47"/>
        <end position="73"/>
    </location>
</feature>
<reference evidence="3 4" key="1">
    <citation type="submission" date="2020-03" db="EMBL/GenBank/DDBJ databases">
        <title>Two novel Motilibacter sp.</title>
        <authorList>
            <person name="Liu S."/>
        </authorList>
    </citation>
    <scope>NUCLEOTIDE SEQUENCE [LARGE SCALE GENOMIC DNA]</scope>
    <source>
        <strain evidence="3 4">E257</strain>
    </source>
</reference>
<dbReference type="Proteomes" id="UP000800981">
    <property type="component" value="Unassembled WGS sequence"/>
</dbReference>
<sequence length="499" mass="50567">MRRSASRSPGRVRHRLTRGPLAVAVVSAAALAALTTACSQGREPGVPASDASRATAAPSSPPGTGAAASGTTGAQERASALADLLQRRADALLAGDRAGWLAAVDPAADAFEQRQAWAYDALAQLPLASWSYTVLGASTARPADTALAADPESWVARVELSYQVAGADPVPARRVQALTVVRRAEGWRLADDVAPAGAGRTDVDLWDLGEVQVAQGTSSVVVAAETLPRDAAQALARTADTAVAQVDRVWGSDWPRRVVVVVPASVADLAALLGRDPGATAALAGLAAVTTGRVGPGPGSGEGEGSGRGMDGTRSDGAGADGTGTDGTGVDGTASDGTATSGNRVLVNYAAYDGLTDAGQAVVLTHEIAHVATRAATTAPVPGWLVEGFADYVGFRSSGLPVQTAAEEALDEARADGAPRELPRDGEFDTHIGGKPAAYEQAWLACRMVAERYGEDQLVALYRATAGGAGIEVALADTLGITPAGLTADWRAYLGKLAG</sequence>
<evidence type="ECO:0000256" key="2">
    <source>
        <dbReference type="SAM" id="SignalP"/>
    </source>
</evidence>
<keyword evidence="2" id="KW-0732">Signal</keyword>